<organism evidence="1 2">
    <name type="scientific">Pleuronectes platessa</name>
    <name type="common">European plaice</name>
    <dbReference type="NCBI Taxonomy" id="8262"/>
    <lineage>
        <taxon>Eukaryota</taxon>
        <taxon>Metazoa</taxon>
        <taxon>Chordata</taxon>
        <taxon>Craniata</taxon>
        <taxon>Vertebrata</taxon>
        <taxon>Euteleostomi</taxon>
        <taxon>Actinopterygii</taxon>
        <taxon>Neopterygii</taxon>
        <taxon>Teleostei</taxon>
        <taxon>Neoteleostei</taxon>
        <taxon>Acanthomorphata</taxon>
        <taxon>Carangaria</taxon>
        <taxon>Pleuronectiformes</taxon>
        <taxon>Pleuronectoidei</taxon>
        <taxon>Pleuronectidae</taxon>
        <taxon>Pleuronectes</taxon>
    </lineage>
</organism>
<keyword evidence="2" id="KW-1185">Reference proteome</keyword>
<name>A0A9N7Z8T7_PLEPL</name>
<protein>
    <submittedName>
        <fullName evidence="1">Uncharacterized protein</fullName>
    </submittedName>
</protein>
<dbReference type="AlphaFoldDB" id="A0A9N7Z8T7"/>
<comment type="caution">
    <text evidence="1">The sequence shown here is derived from an EMBL/GenBank/DDBJ whole genome shotgun (WGS) entry which is preliminary data.</text>
</comment>
<dbReference type="EMBL" id="CADEAL010004198">
    <property type="protein sequence ID" value="CAB1454067.1"/>
    <property type="molecule type" value="Genomic_DNA"/>
</dbReference>
<evidence type="ECO:0000313" key="1">
    <source>
        <dbReference type="EMBL" id="CAB1454067.1"/>
    </source>
</evidence>
<dbReference type="Proteomes" id="UP001153269">
    <property type="component" value="Unassembled WGS sequence"/>
</dbReference>
<sequence length="147" mass="15850">MTTTRGFQKPQNFIPTVNATSFTPTLTPTRGPAAASLHLYSIAPPLNVHLKRRSRPPLSTHLHRFGESLSASARLIGSAQCKDQIGSFYLPSGGAASLSALPLEGCNLRPVCIEPLPAHLSLERRQRVTEQYALEFTEAALNSVCVG</sequence>
<gene>
    <name evidence="1" type="ORF">PLEPLA_LOCUS41829</name>
</gene>
<proteinExistence type="predicted"/>
<accession>A0A9N7Z8T7</accession>
<reference evidence="1" key="1">
    <citation type="submission" date="2020-03" db="EMBL/GenBank/DDBJ databases">
        <authorList>
            <person name="Weist P."/>
        </authorList>
    </citation>
    <scope>NUCLEOTIDE SEQUENCE</scope>
</reference>
<evidence type="ECO:0000313" key="2">
    <source>
        <dbReference type="Proteomes" id="UP001153269"/>
    </source>
</evidence>